<dbReference type="Proteomes" id="UP000002059">
    <property type="component" value="Partially assembled WGS sequence"/>
</dbReference>
<keyword evidence="2" id="KW-1185">Reference proteome</keyword>
<organism evidence="1 2">
    <name type="scientific">Paracoccidioides lutzii (strain ATCC MYA-826 / Pb01)</name>
    <name type="common">Paracoccidioides brasiliensis</name>
    <dbReference type="NCBI Taxonomy" id="502779"/>
    <lineage>
        <taxon>Eukaryota</taxon>
        <taxon>Fungi</taxon>
        <taxon>Dikarya</taxon>
        <taxon>Ascomycota</taxon>
        <taxon>Pezizomycotina</taxon>
        <taxon>Eurotiomycetes</taxon>
        <taxon>Eurotiomycetidae</taxon>
        <taxon>Onygenales</taxon>
        <taxon>Ajellomycetaceae</taxon>
        <taxon>Paracoccidioides</taxon>
    </lineage>
</organism>
<name>A0A0A2UZ97_PARBA</name>
<dbReference type="EMBL" id="KN294016">
    <property type="protein sequence ID" value="KGQ00906.1"/>
    <property type="molecule type" value="Genomic_DNA"/>
</dbReference>
<dbReference type="KEGG" id="pbl:PAAG_12409"/>
<reference evidence="1 2" key="1">
    <citation type="journal article" date="2011" name="PLoS Genet.">
        <title>Comparative genomic analysis of human fungal pathogens causing paracoccidioidomycosis.</title>
        <authorList>
            <person name="Desjardins C.A."/>
            <person name="Champion M.D."/>
            <person name="Holder J.W."/>
            <person name="Muszewska A."/>
            <person name="Goldberg J."/>
            <person name="Bailao A.M."/>
            <person name="Brigido M.M."/>
            <person name="Ferreira M.E."/>
            <person name="Garcia A.M."/>
            <person name="Grynberg M."/>
            <person name="Gujja S."/>
            <person name="Heiman D.I."/>
            <person name="Henn M.R."/>
            <person name="Kodira C.D."/>
            <person name="Leon-Narvaez H."/>
            <person name="Longo L.V."/>
            <person name="Ma L.J."/>
            <person name="Malavazi I."/>
            <person name="Matsuo A.L."/>
            <person name="Morais F.V."/>
            <person name="Pereira M."/>
            <person name="Rodriguez-Brito S."/>
            <person name="Sakthikumar S."/>
            <person name="Salem-Izacc S.M."/>
            <person name="Sykes S.M."/>
            <person name="Teixeira M.M."/>
            <person name="Vallejo M.C."/>
            <person name="Walter M.E."/>
            <person name="Yandava C."/>
            <person name="Young S."/>
            <person name="Zeng Q."/>
            <person name="Zucker J."/>
            <person name="Felipe M.S."/>
            <person name="Goldman G.H."/>
            <person name="Haas B.J."/>
            <person name="McEwen J.G."/>
            <person name="Nino-Vega G."/>
            <person name="Puccia R."/>
            <person name="San-Blas G."/>
            <person name="Soares C.M."/>
            <person name="Birren B.W."/>
            <person name="Cuomo C.A."/>
        </authorList>
    </citation>
    <scope>NUCLEOTIDE SEQUENCE [LARGE SCALE GENOMIC DNA]</scope>
    <source>
        <strain evidence="2">ATCC MYA-826 / Pb01</strain>
    </source>
</reference>
<sequence length="78" mass="8499">MALSIHLSKGTAIHAHHRLSSETSTHLISARLSQTSMQPGHSTYLDNVRCSGRGLERSGTNLAQAGFRVSHDNPNKHQ</sequence>
<dbReference type="VEuPathDB" id="FungiDB:PAAG_12409"/>
<gene>
    <name evidence="1" type="ORF">PAAG_12409</name>
</gene>
<evidence type="ECO:0000313" key="1">
    <source>
        <dbReference type="EMBL" id="KGQ00906.1"/>
    </source>
</evidence>
<accession>A0A0A2UZ97</accession>
<evidence type="ECO:0000313" key="2">
    <source>
        <dbReference type="Proteomes" id="UP000002059"/>
    </source>
</evidence>
<proteinExistence type="predicted"/>
<dbReference type="AlphaFoldDB" id="A0A0A2UZ97"/>
<protein>
    <submittedName>
        <fullName evidence="1">Uncharacterized protein</fullName>
    </submittedName>
</protein>
<dbReference type="RefSeq" id="XP_015702474.1">
    <property type="nucleotide sequence ID" value="XM_015847902.1"/>
</dbReference>
<dbReference type="HOGENOM" id="CLU_2622663_0_0_1"/>
<dbReference type="GeneID" id="9093663"/>